<name>A0A0F3IP67_9GAMM</name>
<sequence length="103" mass="11150">MALIYLRPLIMKNEDSEPIQKHHLTKEGTVSLKPEQDPRLKDPLPERVYHIAVWGLVGITGISVIGIILLSIFGKTTSEGLISIASACVGGLVGIFAQRSSTN</sequence>
<reference evidence="2 3" key="2">
    <citation type="journal article" date="2016" name="Microb. Ecol.">
        <title>Genome Characteristics of a Novel Type I Methanotroph (Sn10-6) Isolated from a Flooded Indian Rice Field.</title>
        <authorList>
            <person name="Rahalkar M.C."/>
            <person name="Pandit P.S."/>
            <person name="Dhakephalkar P.K."/>
            <person name="Pore S."/>
            <person name="Arora P."/>
            <person name="Kapse N."/>
        </authorList>
    </citation>
    <scope>NUCLEOTIDE SEQUENCE [LARGE SCALE GENOMIC DNA]</scope>
    <source>
        <strain evidence="2 3">Sn10-6</strain>
    </source>
</reference>
<evidence type="ECO:0000313" key="3">
    <source>
        <dbReference type="Proteomes" id="UP000033684"/>
    </source>
</evidence>
<keyword evidence="3" id="KW-1185">Reference proteome</keyword>
<keyword evidence="1" id="KW-1133">Transmembrane helix</keyword>
<proteinExistence type="predicted"/>
<organism evidence="2 3">
    <name type="scientific">Methylocucumis oryzae</name>
    <dbReference type="NCBI Taxonomy" id="1632867"/>
    <lineage>
        <taxon>Bacteria</taxon>
        <taxon>Pseudomonadati</taxon>
        <taxon>Pseudomonadota</taxon>
        <taxon>Gammaproteobacteria</taxon>
        <taxon>Methylococcales</taxon>
        <taxon>Methylococcaceae</taxon>
        <taxon>Methylocucumis</taxon>
    </lineage>
</organism>
<feature type="transmembrane region" description="Helical" evidence="1">
    <location>
        <begin position="80"/>
        <end position="97"/>
    </location>
</feature>
<evidence type="ECO:0000256" key="1">
    <source>
        <dbReference type="SAM" id="Phobius"/>
    </source>
</evidence>
<dbReference type="AlphaFoldDB" id="A0A0F3IP67"/>
<reference evidence="3" key="1">
    <citation type="submission" date="2015-03" db="EMBL/GenBank/DDBJ databases">
        <title>Draft genome sequence of a novel methanotroph (Sn10-6) isolated from flooded ricefield rhizosphere in India.</title>
        <authorList>
            <person name="Pandit P.S."/>
            <person name="Pore S.D."/>
            <person name="Arora P."/>
            <person name="Kapse N.G."/>
            <person name="Dhakephalkar P.K."/>
            <person name="Rahalkar M.C."/>
        </authorList>
    </citation>
    <scope>NUCLEOTIDE SEQUENCE [LARGE SCALE GENOMIC DNA]</scope>
    <source>
        <strain evidence="3">Sn10-6</strain>
    </source>
</reference>
<accession>A0A0F3IP67</accession>
<dbReference type="EMBL" id="LAJX01000044">
    <property type="protein sequence ID" value="KJV07384.1"/>
    <property type="molecule type" value="Genomic_DNA"/>
</dbReference>
<dbReference type="Proteomes" id="UP000033684">
    <property type="component" value="Unassembled WGS sequence"/>
</dbReference>
<evidence type="ECO:0000313" key="2">
    <source>
        <dbReference type="EMBL" id="KJV07384.1"/>
    </source>
</evidence>
<feature type="transmembrane region" description="Helical" evidence="1">
    <location>
        <begin position="48"/>
        <end position="74"/>
    </location>
</feature>
<gene>
    <name evidence="2" type="ORF">VZ94_05170</name>
</gene>
<comment type="caution">
    <text evidence="2">The sequence shown here is derived from an EMBL/GenBank/DDBJ whole genome shotgun (WGS) entry which is preliminary data.</text>
</comment>
<keyword evidence="1" id="KW-0472">Membrane</keyword>
<keyword evidence="1" id="KW-0812">Transmembrane</keyword>
<protein>
    <submittedName>
        <fullName evidence="2">Uncharacterized protein</fullName>
    </submittedName>
</protein>